<feature type="compositionally biased region" description="Low complexity" evidence="1">
    <location>
        <begin position="1411"/>
        <end position="1420"/>
    </location>
</feature>
<organism evidence="2 3">
    <name type="scientific">Symbiodinium microadriaticum</name>
    <name type="common">Dinoflagellate</name>
    <name type="synonym">Zooxanthella microadriatica</name>
    <dbReference type="NCBI Taxonomy" id="2951"/>
    <lineage>
        <taxon>Eukaryota</taxon>
        <taxon>Sar</taxon>
        <taxon>Alveolata</taxon>
        <taxon>Dinophyceae</taxon>
        <taxon>Suessiales</taxon>
        <taxon>Symbiodiniaceae</taxon>
        <taxon>Symbiodinium</taxon>
    </lineage>
</organism>
<dbReference type="EMBL" id="LSRX01001796">
    <property type="protein sequence ID" value="OLP77306.1"/>
    <property type="molecule type" value="Genomic_DNA"/>
</dbReference>
<feature type="compositionally biased region" description="Low complexity" evidence="1">
    <location>
        <begin position="1460"/>
        <end position="1491"/>
    </location>
</feature>
<feature type="region of interest" description="Disordered" evidence="1">
    <location>
        <begin position="1343"/>
        <end position="1433"/>
    </location>
</feature>
<dbReference type="OrthoDB" id="426534at2759"/>
<gene>
    <name evidence="2" type="ORF">AK812_SmicGene42645</name>
</gene>
<feature type="compositionally biased region" description="Acidic residues" evidence="1">
    <location>
        <begin position="1421"/>
        <end position="1433"/>
    </location>
</feature>
<feature type="compositionally biased region" description="Basic and acidic residues" evidence="1">
    <location>
        <begin position="65"/>
        <end position="74"/>
    </location>
</feature>
<proteinExistence type="predicted"/>
<accession>A0A1Q9C315</accession>
<comment type="caution">
    <text evidence="2">The sequence shown here is derived from an EMBL/GenBank/DDBJ whole genome shotgun (WGS) entry which is preliminary data.</text>
</comment>
<name>A0A1Q9C315_SYMMI</name>
<feature type="region of interest" description="Disordered" evidence="1">
    <location>
        <begin position="1449"/>
        <end position="1511"/>
    </location>
</feature>
<feature type="compositionally biased region" description="Acidic residues" evidence="1">
    <location>
        <begin position="1401"/>
        <end position="1410"/>
    </location>
</feature>
<evidence type="ECO:0000313" key="3">
    <source>
        <dbReference type="Proteomes" id="UP000186817"/>
    </source>
</evidence>
<evidence type="ECO:0000313" key="2">
    <source>
        <dbReference type="EMBL" id="OLP77306.1"/>
    </source>
</evidence>
<dbReference type="Proteomes" id="UP000186817">
    <property type="component" value="Unassembled WGS sequence"/>
</dbReference>
<keyword evidence="3" id="KW-1185">Reference proteome</keyword>
<protein>
    <submittedName>
        <fullName evidence="2">Uncharacterized protein</fullName>
    </submittedName>
</protein>
<evidence type="ECO:0000256" key="1">
    <source>
        <dbReference type="SAM" id="MobiDB-lite"/>
    </source>
</evidence>
<feature type="region of interest" description="Disordered" evidence="1">
    <location>
        <begin position="929"/>
        <end position="962"/>
    </location>
</feature>
<feature type="region of interest" description="Disordered" evidence="1">
    <location>
        <begin position="62"/>
        <end position="100"/>
    </location>
</feature>
<reference evidence="2 3" key="1">
    <citation type="submission" date="2016-02" db="EMBL/GenBank/DDBJ databases">
        <title>Genome analysis of coral dinoflagellate symbionts highlights evolutionary adaptations to a symbiotic lifestyle.</title>
        <authorList>
            <person name="Aranda M."/>
            <person name="Li Y."/>
            <person name="Liew Y.J."/>
            <person name="Baumgarten S."/>
            <person name="Simakov O."/>
            <person name="Wilson M."/>
            <person name="Piel J."/>
            <person name="Ashoor H."/>
            <person name="Bougouffa S."/>
            <person name="Bajic V.B."/>
            <person name="Ryu T."/>
            <person name="Ravasi T."/>
            <person name="Bayer T."/>
            <person name="Micklem G."/>
            <person name="Kim H."/>
            <person name="Bhak J."/>
            <person name="Lajeunesse T.C."/>
            <person name="Voolstra C.R."/>
        </authorList>
    </citation>
    <scope>NUCLEOTIDE SEQUENCE [LARGE SCALE GENOMIC DNA]</scope>
    <source>
        <strain evidence="2 3">CCMP2467</strain>
    </source>
</reference>
<sequence>MEDDEWQELSDALLGDAAEFEAAGAGLGPGLGEQLLMPGAGMAMDIDEWDRLANELLDAPAASDESMHGDHGQGDQELLGVLPPSEPQRKRGRPPGTYGSRTLREACAQQALQQAADSADVVVGPEPGTIAYARQMKKQKKSAAASAAGASAEGQEVSLSLPLPGMAANIWNSLKTLASGAAQTALVYTAAAASVLRGRKATGQNPAAEASEDRFLEAVFQDDRELLTQTQFASKCGLNKDTAASLFVSAASAALEGGRVLWGAFFRALDARLLSEEPGGAWIPVMLCHRCRYDETPTLTRLRARQCKEMSSASDVSKHGKVVQSEGSIHVLLAGSDRKKFLEFTGRVPTTLQVVEDTSAVCLRRVRCNVLGIDSIPDMLSISRKFPWTLQQATVDRYAANFKAESALLHDVLAMQDDGAPLTTKATLPCDVHRIHQAHASSFKIVPDDISGLLSASLCQHAGSLDKWREILSTVLEQRLVIYYDMPPAGLAAQHREAVLDLFLPLAKDPATKGRLQNKRRRFVLQNTLNGLIDTKEVAHYCCFGCCVSREQTYEKIRKFAVAALLPSKLKLFAKNRWAQHFEAVSFCGLLAAYHGLLEPVLLAIKAVSGEDSRAKPATTENSGDAVLDMLADEMGLEAFDGQTAATRVPDDQGQGLAAGHDDVQEDEAGANPAEIDWVTLNKQFKQKAGLWAGSRPVARLTFLAMSITAMERVMHAYLAMSGDEWEVKQRQLAMAGFDEKRDVFDRFCIRGQTRAYRLLVAARGQEEEKAFAKIMECLCETPLSLSQQHFTLHFRSLAFRLFSRVGSGLHWLLRVPHSSWPYALFKLLDGDTEVLSNTPACCLDELGAAYLQKYPADTCTYQPGTEEYAALAFLAENVHIDIAGIESRHAALRRLALKKSLQTWVTSFQHLSAEFTCRQVGACRVPEHRKESPGSAARPSDAKPANKKSKTEPKKSGGGGGAFRAYIHLQYRGQKGTPALWRQAGGFRAFGTNVPNESTGPRPGDVVAGGAIVAPDVARPNMEVVPLTGLDFKAELRKLSSECRSESRDHRDVERQQMEILRAGEAQLLATSEGMAIFPDVPVQETFQRGQTDAASARLQLEWFPPCAELAQACSQIALAEGLSDRARSSSRSWALRGKLLDAFDRETDMIRPKEQPAISFDPEVKKRMFSAKPCSKLGMCICGAAGNGHRAEQIHRRIAADLKRICWSRKKEKSPERQLLESGEIALRLHASDEAAATTELWYHVGYANYTTWRLTFHKHLRMPADAQPVGDAVCAWTSVQALAADFNFELPSRMSLYTIVDSPATVTFQRMKPGYVQVVACRSHSGDCLGMSIWKGQAAEDEDAAEQRGLRARARPSRESGPRPAGQQAMQTQRGRRRQAAVAAENDDIAEPPARDSDEAEDPEDADLAASAASDSGSESDPEMAEDGEEGQGLLEAFLAEMLPEPANSGHAQPDVDTSSDSDSSSSSSSSSTSSSSSRDSDCASASEAETEDTNADHPVAGPRAPPLSEHVFELEGGLGQIRYNVAQQQFIARCAVHGEDCRRRRTTAPSAASQRGGQGRPIGLLVSWLMRAHEEDTAKDHVKMKPSPLDDRVAAREAFYAMDGGRLFAESYEREQGEGEPEEPVKIYLLFLRKDVYNKEDARSVRCTVEGILAKQMETGPRSVHELLLHPDSRRYPPPCAMLQDIPQLRNYGGAFSPSGQSPCLTSGQEEEFAKWRLEAAQWRGELEVPLNYMPWTSKHQQGTQGLSKRALDLVDCVAMQKWKRARLPARASTELREEVLRDCIVDTSQSHARHPYSSEQGVAHCLTTSSRLYSFRRDRVLLGLEHLFLLGYPMNTKLPETMSENAARSLAGEAVALPCLAVLAWSVFQVKGFP</sequence>